<protein>
    <recommendedName>
        <fullName evidence="5">Deoxyuridine 5'-triphosphate nucleotidohydrolase</fullName>
        <shortName evidence="5">dUTPase</shortName>
        <ecNumber evidence="5">3.6.1.23</ecNumber>
    </recommendedName>
    <alternativeName>
        <fullName evidence="5">dUTP pyrophosphatase</fullName>
    </alternativeName>
</protein>
<dbReference type="OrthoDB" id="419889at2759"/>
<comment type="caution">
    <text evidence="8">The sequence shown here is derived from an EMBL/GenBank/DDBJ whole genome shotgun (WGS) entry which is preliminary data.</text>
</comment>
<dbReference type="PANTHER" id="PTHR11241:SF0">
    <property type="entry name" value="DEOXYURIDINE 5'-TRIPHOSPHATE NUCLEOTIDOHYDROLASE"/>
    <property type="match status" value="1"/>
</dbReference>
<comment type="cofactor">
    <cofactor evidence="5">
        <name>Mg(2+)</name>
        <dbReference type="ChEBI" id="CHEBI:18420"/>
    </cofactor>
</comment>
<evidence type="ECO:0000256" key="3">
    <source>
        <dbReference type="ARBA" id="ARBA00022801"/>
    </source>
</evidence>
<feature type="region of interest" description="Disordered" evidence="6">
    <location>
        <begin position="136"/>
        <end position="155"/>
    </location>
</feature>
<dbReference type="GO" id="GO:0006226">
    <property type="term" value="P:dUMP biosynthetic process"/>
    <property type="evidence" value="ECO:0007669"/>
    <property type="project" value="UniProtKB-UniRule"/>
</dbReference>
<evidence type="ECO:0000313" key="10">
    <source>
        <dbReference type="Proteomes" id="UP000663828"/>
    </source>
</evidence>
<comment type="function">
    <text evidence="5">Involved in nucleotide metabolism via production of dUMP, the immediate precursor of thymidine nucleotides, and decreases the intracellular concentration of dUTP so that uracil cannot be incorporated into DNA.</text>
</comment>
<comment type="pathway">
    <text evidence="1 5">Pyrimidine metabolism; dUMP biosynthesis; dUMP from dCTP (dUTP route): step 2/2.</text>
</comment>
<evidence type="ECO:0000256" key="5">
    <source>
        <dbReference type="RuleBase" id="RU367024"/>
    </source>
</evidence>
<evidence type="ECO:0000313" key="9">
    <source>
        <dbReference type="EMBL" id="CAF1603130.1"/>
    </source>
</evidence>
<keyword evidence="3 5" id="KW-0378">Hydrolase</keyword>
<name>A0A815D691_ADIRI</name>
<keyword evidence="10" id="KW-1185">Reference proteome</keyword>
<dbReference type="Pfam" id="PF00692">
    <property type="entry name" value="dUTPase"/>
    <property type="match status" value="1"/>
</dbReference>
<evidence type="ECO:0000256" key="2">
    <source>
        <dbReference type="ARBA" id="ARBA00006581"/>
    </source>
</evidence>
<comment type="catalytic activity">
    <reaction evidence="5">
        <text>dUTP + H2O = dUMP + diphosphate + H(+)</text>
        <dbReference type="Rhea" id="RHEA:10248"/>
        <dbReference type="ChEBI" id="CHEBI:15377"/>
        <dbReference type="ChEBI" id="CHEBI:15378"/>
        <dbReference type="ChEBI" id="CHEBI:33019"/>
        <dbReference type="ChEBI" id="CHEBI:61555"/>
        <dbReference type="ChEBI" id="CHEBI:246422"/>
        <dbReference type="EC" id="3.6.1.23"/>
    </reaction>
</comment>
<dbReference type="UniPathway" id="UPA00610">
    <property type="reaction ID" value="UER00666"/>
</dbReference>
<sequence length="155" mass="16679">MASTKALLKFAKLTEFAFSPSKGSTDAAGWDLRSAYQYVVPARGRLTALTDIQISVPTGCYGRIAPRSGLAAKFGIDTGAGVIDADYRGNVAVVLFNHNDSDFIINRGDRIAQLICEKIELVDLVEEQKLDDTTRGLNGFGSSGGYPHFNSNNSE</sequence>
<gene>
    <name evidence="8" type="ORF">EDS130_LOCUS30216</name>
    <name evidence="9" type="ORF">XAT740_LOCUS47945</name>
</gene>
<keyword evidence="4 5" id="KW-0546">Nucleotide metabolism</keyword>
<dbReference type="GO" id="GO:0004170">
    <property type="term" value="F:dUTP diphosphatase activity"/>
    <property type="evidence" value="ECO:0007669"/>
    <property type="project" value="UniProtKB-UniRule"/>
</dbReference>
<dbReference type="CDD" id="cd07557">
    <property type="entry name" value="trimeric_dUTPase"/>
    <property type="match status" value="1"/>
</dbReference>
<dbReference type="SUPFAM" id="SSF51283">
    <property type="entry name" value="dUTPase-like"/>
    <property type="match status" value="1"/>
</dbReference>
<evidence type="ECO:0000313" key="11">
    <source>
        <dbReference type="Proteomes" id="UP000663852"/>
    </source>
</evidence>
<evidence type="ECO:0000256" key="4">
    <source>
        <dbReference type="ARBA" id="ARBA00023080"/>
    </source>
</evidence>
<accession>A0A815D691</accession>
<dbReference type="Proteomes" id="UP000663828">
    <property type="component" value="Unassembled WGS sequence"/>
</dbReference>
<organism evidence="8 11">
    <name type="scientific">Adineta ricciae</name>
    <name type="common">Rotifer</name>
    <dbReference type="NCBI Taxonomy" id="249248"/>
    <lineage>
        <taxon>Eukaryota</taxon>
        <taxon>Metazoa</taxon>
        <taxon>Spiralia</taxon>
        <taxon>Gnathifera</taxon>
        <taxon>Rotifera</taxon>
        <taxon>Eurotatoria</taxon>
        <taxon>Bdelloidea</taxon>
        <taxon>Adinetida</taxon>
        <taxon>Adinetidae</taxon>
        <taxon>Adineta</taxon>
    </lineage>
</organism>
<reference evidence="8" key="1">
    <citation type="submission" date="2021-02" db="EMBL/GenBank/DDBJ databases">
        <authorList>
            <person name="Nowell W R."/>
        </authorList>
    </citation>
    <scope>NUCLEOTIDE SEQUENCE</scope>
</reference>
<keyword evidence="5" id="KW-0479">Metal-binding</keyword>
<comment type="similarity">
    <text evidence="2 5">Belongs to the dUTPase family.</text>
</comment>
<dbReference type="EMBL" id="CAJNOR010006765">
    <property type="protein sequence ID" value="CAF1603130.1"/>
    <property type="molecule type" value="Genomic_DNA"/>
</dbReference>
<dbReference type="EMBL" id="CAJNOJ010000210">
    <property type="protein sequence ID" value="CAF1293487.1"/>
    <property type="molecule type" value="Genomic_DNA"/>
</dbReference>
<dbReference type="EC" id="3.6.1.23" evidence="5"/>
<feature type="domain" description="dUTPase-like" evidence="7">
    <location>
        <begin position="20"/>
        <end position="144"/>
    </location>
</feature>
<dbReference type="PANTHER" id="PTHR11241">
    <property type="entry name" value="DEOXYURIDINE 5'-TRIPHOSPHATE NUCLEOTIDOHYDROLASE"/>
    <property type="match status" value="1"/>
</dbReference>
<evidence type="ECO:0000256" key="6">
    <source>
        <dbReference type="SAM" id="MobiDB-lite"/>
    </source>
</evidence>
<dbReference type="InterPro" id="IPR029054">
    <property type="entry name" value="dUTPase-like"/>
</dbReference>
<dbReference type="Proteomes" id="UP000663852">
    <property type="component" value="Unassembled WGS sequence"/>
</dbReference>
<evidence type="ECO:0000313" key="8">
    <source>
        <dbReference type="EMBL" id="CAF1293487.1"/>
    </source>
</evidence>
<dbReference type="GO" id="GO:0000287">
    <property type="term" value="F:magnesium ion binding"/>
    <property type="evidence" value="ECO:0007669"/>
    <property type="project" value="UniProtKB-UniRule"/>
</dbReference>
<dbReference type="GO" id="GO:0046081">
    <property type="term" value="P:dUTP catabolic process"/>
    <property type="evidence" value="ECO:0007669"/>
    <property type="project" value="UniProtKB-UniRule"/>
</dbReference>
<evidence type="ECO:0000259" key="7">
    <source>
        <dbReference type="Pfam" id="PF00692"/>
    </source>
</evidence>
<dbReference type="NCBIfam" id="NF001862">
    <property type="entry name" value="PRK00601.1"/>
    <property type="match status" value="1"/>
</dbReference>
<dbReference type="InterPro" id="IPR033704">
    <property type="entry name" value="dUTPase_trimeric"/>
</dbReference>
<dbReference type="InterPro" id="IPR036157">
    <property type="entry name" value="dUTPase-like_sf"/>
</dbReference>
<dbReference type="Gene3D" id="2.70.40.10">
    <property type="match status" value="1"/>
</dbReference>
<dbReference type="NCBIfam" id="TIGR00576">
    <property type="entry name" value="dut"/>
    <property type="match status" value="1"/>
</dbReference>
<keyword evidence="5" id="KW-0460">Magnesium</keyword>
<dbReference type="AlphaFoldDB" id="A0A815D691"/>
<dbReference type="InterPro" id="IPR008181">
    <property type="entry name" value="dUTPase"/>
</dbReference>
<proteinExistence type="inferred from homology"/>
<evidence type="ECO:0000256" key="1">
    <source>
        <dbReference type="ARBA" id="ARBA00005142"/>
    </source>
</evidence>